<dbReference type="CDD" id="cd17323">
    <property type="entry name" value="MFS_Tpo1_MDR_like"/>
    <property type="match status" value="1"/>
</dbReference>
<accession>A0A1D8NA32</accession>
<dbReference type="GO" id="GO:0005886">
    <property type="term" value="C:plasma membrane"/>
    <property type="evidence" value="ECO:0007669"/>
    <property type="project" value="TreeGrafter"/>
</dbReference>
<dbReference type="Proteomes" id="UP000182444">
    <property type="component" value="Chromosome 1C"/>
</dbReference>
<dbReference type="PANTHER" id="PTHR23502">
    <property type="entry name" value="MAJOR FACILITATOR SUPERFAMILY"/>
    <property type="match status" value="1"/>
</dbReference>
<evidence type="ECO:0000256" key="1">
    <source>
        <dbReference type="ARBA" id="ARBA00004141"/>
    </source>
</evidence>
<dbReference type="PANTHER" id="PTHR23502:SF23">
    <property type="entry name" value="FLUCONAZOLE RESISTANCE PROTEIN 1"/>
    <property type="match status" value="1"/>
</dbReference>
<dbReference type="InterPro" id="IPR011701">
    <property type="entry name" value="MFS"/>
</dbReference>
<dbReference type="OrthoDB" id="3357846at2759"/>
<dbReference type="InterPro" id="IPR020846">
    <property type="entry name" value="MFS_dom"/>
</dbReference>
<dbReference type="SUPFAM" id="SSF103473">
    <property type="entry name" value="MFS general substrate transporter"/>
    <property type="match status" value="1"/>
</dbReference>
<feature type="region of interest" description="Disordered" evidence="5">
    <location>
        <begin position="57"/>
        <end position="90"/>
    </location>
</feature>
<keyword evidence="3 6" id="KW-1133">Transmembrane helix</keyword>
<feature type="transmembrane region" description="Helical" evidence="6">
    <location>
        <begin position="239"/>
        <end position="263"/>
    </location>
</feature>
<evidence type="ECO:0000313" key="9">
    <source>
        <dbReference type="Proteomes" id="UP000182444"/>
    </source>
</evidence>
<dbReference type="PROSITE" id="PS50850">
    <property type="entry name" value="MFS"/>
    <property type="match status" value="1"/>
</dbReference>
<feature type="transmembrane region" description="Helical" evidence="6">
    <location>
        <begin position="275"/>
        <end position="295"/>
    </location>
</feature>
<dbReference type="RefSeq" id="XP_501568.1">
    <property type="nucleotide sequence ID" value="XM_501568.2"/>
</dbReference>
<feature type="transmembrane region" description="Helical" evidence="6">
    <location>
        <begin position="352"/>
        <end position="371"/>
    </location>
</feature>
<dbReference type="VEuPathDB" id="FungiDB:YALI0_C07722g"/>
<dbReference type="FunFam" id="1.20.1250.20:FF:000011">
    <property type="entry name" value="MFS multidrug transporter, putative"/>
    <property type="match status" value="1"/>
</dbReference>
<dbReference type="KEGG" id="yli:2909773"/>
<proteinExistence type="predicted"/>
<keyword evidence="2 6" id="KW-0812">Transmembrane</keyword>
<organism evidence="8 9">
    <name type="scientific">Yarrowia lipolytica</name>
    <name type="common">Candida lipolytica</name>
    <dbReference type="NCBI Taxonomy" id="4952"/>
    <lineage>
        <taxon>Eukaryota</taxon>
        <taxon>Fungi</taxon>
        <taxon>Dikarya</taxon>
        <taxon>Ascomycota</taxon>
        <taxon>Saccharomycotina</taxon>
        <taxon>Dipodascomycetes</taxon>
        <taxon>Dipodascales</taxon>
        <taxon>Dipodascales incertae sedis</taxon>
        <taxon>Yarrowia</taxon>
    </lineage>
</organism>
<evidence type="ECO:0000256" key="3">
    <source>
        <dbReference type="ARBA" id="ARBA00022989"/>
    </source>
</evidence>
<dbReference type="Gene3D" id="1.20.1250.20">
    <property type="entry name" value="MFS general substrate transporter like domains"/>
    <property type="match status" value="1"/>
</dbReference>
<feature type="transmembrane region" description="Helical" evidence="6">
    <location>
        <begin position="433"/>
        <end position="452"/>
    </location>
</feature>
<keyword evidence="4 6" id="KW-0472">Membrane</keyword>
<dbReference type="GeneID" id="2909773"/>
<feature type="domain" description="Major facilitator superfamily (MFS) profile" evidence="7">
    <location>
        <begin position="119"/>
        <end position="562"/>
    </location>
</feature>
<evidence type="ECO:0000313" key="8">
    <source>
        <dbReference type="EMBL" id="AOW02490.1"/>
    </source>
</evidence>
<protein>
    <recommendedName>
        <fullName evidence="7">Major facilitator superfamily (MFS) profile domain-containing protein</fullName>
    </recommendedName>
</protein>
<feature type="transmembrane region" description="Helical" evidence="6">
    <location>
        <begin position="490"/>
        <end position="513"/>
    </location>
</feature>
<evidence type="ECO:0000256" key="6">
    <source>
        <dbReference type="SAM" id="Phobius"/>
    </source>
</evidence>
<feature type="transmembrane region" description="Helical" evidence="6">
    <location>
        <begin position="525"/>
        <end position="549"/>
    </location>
</feature>
<feature type="transmembrane region" description="Helical" evidence="6">
    <location>
        <begin position="391"/>
        <end position="412"/>
    </location>
</feature>
<dbReference type="AlphaFoldDB" id="A0A1D8NA32"/>
<name>A0A1D8NA32_YARLL</name>
<dbReference type="GO" id="GO:0015244">
    <property type="term" value="F:fluconazole transmembrane transporter activity"/>
    <property type="evidence" value="ECO:0007669"/>
    <property type="project" value="TreeGrafter"/>
</dbReference>
<feature type="compositionally biased region" description="Basic and acidic residues" evidence="5">
    <location>
        <begin position="59"/>
        <end position="71"/>
    </location>
</feature>
<dbReference type="Pfam" id="PF07690">
    <property type="entry name" value="MFS_1"/>
    <property type="match status" value="1"/>
</dbReference>
<dbReference type="InterPro" id="IPR036259">
    <property type="entry name" value="MFS_trans_sf"/>
</dbReference>
<dbReference type="eggNOG" id="KOG0255">
    <property type="taxonomic scope" value="Eukaryota"/>
</dbReference>
<sequence>MDTAFTQLLNYASRGRLFPYPEERAGFQVPTEFWYGPPTHKHDDVERGLEDAFDGIDVDGNRGNHDERPLETSDGSSILNGGNMEKGSGSESEELYVGWYGPDDPDNPKNWSSVKKSISSSQVLILTFSVYIGSSIYTPALPEIMADFHISQVAGLIPLSVFVFGYGIGPVVFSPLSEHPAVGRMWIYIVTLAIFVILQVPTALCHNIGSLIILRFLGGIFSSPALATSGATFGDMYEIAYIPFALALWAISSICGPVFGPVLGGVFAQVKGWKWTFWVLAMISGLCLVVLFFFFPETSEGNILHRRARRLHKLTGKKYTTAARQEWASKKLSTVAYDILLRPILITFTEPVVFALGLYIALLYSTLYSWFEAFPIVFTETHRFNTIESGLAYLGLIVGGFVGVAMYLPIIYNKFTRPVLKGNFPPVSMFMKLCLIGSTIFPASLFFFAWTAHKSIHWIVPIIASGLCIIGMLFIFQTVFNYLSGSYPKYIASVFAGNGLFRAFVAGGFPLFAHQMFTTLGPSKFPVGWGTTLVGCIGVLMGLIPLVLIKWGDKLQSSSRWA</sequence>
<evidence type="ECO:0000256" key="4">
    <source>
        <dbReference type="ARBA" id="ARBA00023136"/>
    </source>
</evidence>
<feature type="transmembrane region" description="Helical" evidence="6">
    <location>
        <begin position="153"/>
        <end position="173"/>
    </location>
</feature>
<gene>
    <name evidence="8" type="ORF">YALI1_C10293g</name>
</gene>
<dbReference type="OMA" id="WFESFAI"/>
<evidence type="ECO:0000259" key="7">
    <source>
        <dbReference type="PROSITE" id="PS50850"/>
    </source>
</evidence>
<dbReference type="GO" id="GO:1990961">
    <property type="term" value="P:xenobiotic detoxification by transmembrane export across the plasma membrane"/>
    <property type="evidence" value="ECO:0007669"/>
    <property type="project" value="TreeGrafter"/>
</dbReference>
<feature type="transmembrane region" description="Helical" evidence="6">
    <location>
        <begin position="208"/>
        <end position="227"/>
    </location>
</feature>
<feature type="transmembrane region" description="Helical" evidence="6">
    <location>
        <begin position="185"/>
        <end position="202"/>
    </location>
</feature>
<reference evidence="8 9" key="1">
    <citation type="journal article" date="2016" name="PLoS ONE">
        <title>Sequence Assembly of Yarrowia lipolytica Strain W29/CLIB89 Shows Transposable Element Diversity.</title>
        <authorList>
            <person name="Magnan C."/>
            <person name="Yu J."/>
            <person name="Chang I."/>
            <person name="Jahn E."/>
            <person name="Kanomata Y."/>
            <person name="Wu J."/>
            <person name="Zeller M."/>
            <person name="Oakes M."/>
            <person name="Baldi P."/>
            <person name="Sandmeyer S."/>
        </authorList>
    </citation>
    <scope>NUCLEOTIDE SEQUENCE [LARGE SCALE GENOMIC DNA]</scope>
    <source>
        <strain evidence="9">CLIB89(W29)</strain>
    </source>
</reference>
<dbReference type="EMBL" id="CP017555">
    <property type="protein sequence ID" value="AOW02490.1"/>
    <property type="molecule type" value="Genomic_DNA"/>
</dbReference>
<evidence type="ECO:0000256" key="5">
    <source>
        <dbReference type="SAM" id="MobiDB-lite"/>
    </source>
</evidence>
<evidence type="ECO:0000256" key="2">
    <source>
        <dbReference type="ARBA" id="ARBA00022692"/>
    </source>
</evidence>
<comment type="subcellular location">
    <subcellularLocation>
        <location evidence="1">Membrane</location>
        <topology evidence="1">Multi-pass membrane protein</topology>
    </subcellularLocation>
</comment>
<feature type="transmembrane region" description="Helical" evidence="6">
    <location>
        <begin position="458"/>
        <end position="483"/>
    </location>
</feature>
<dbReference type="VEuPathDB" id="FungiDB:YALI1_C10293g"/>